<feature type="chain" id="PRO_5011588066" description="Tetratricopeptide repeat-containing protein" evidence="1">
    <location>
        <begin position="28"/>
        <end position="432"/>
    </location>
</feature>
<sequence length="432" mass="45279">MKSPMASMSKLALAAALSAGIAAPALFAPAAAAKKEEAKPGYKLSPAVLKVAKPAQDALQANDLATAETNIAAVEAGASTDDDKYVAAALRYDLEQRKLAAAQQANPNAALDETKLAGPLATLYASPNTAPDAKARYAYRLGALNYNSKKYAAANQYLQQAQQLGYKDPNLPLLLVKSKIEGGDVKGGLADLSTVIEQTNASGQKAPEDYYRYGISRANAAKLNPETMTWLTRYVQAYPTAKNWRDVAIMFGLQQGSIATLDKDQKLDVYRLLRMANALADQAHYLDYAQTTRDRGLPGETVAVVQEGIAKGKVPNDANTKAFLATATAAAKAEGSLSGLEAKAKSAADGKLASQTGDGYLGQGNWTKAAELYRLALSKGAANADAVNTHLGIALTHAGDKAGAQAAFAAVKTQPRADIAALWTAYLNQSAA</sequence>
<keyword evidence="1" id="KW-0732">Signal</keyword>
<keyword evidence="3" id="KW-1185">Reference proteome</keyword>
<organism evidence="2 3">
    <name type="scientific">Sphingomonas gellani</name>
    <dbReference type="NCBI Taxonomy" id="1166340"/>
    <lineage>
        <taxon>Bacteria</taxon>
        <taxon>Pseudomonadati</taxon>
        <taxon>Pseudomonadota</taxon>
        <taxon>Alphaproteobacteria</taxon>
        <taxon>Sphingomonadales</taxon>
        <taxon>Sphingomonadaceae</taxon>
        <taxon>Sphingomonas</taxon>
    </lineage>
</organism>
<dbReference type="InterPro" id="IPR011990">
    <property type="entry name" value="TPR-like_helical_dom_sf"/>
</dbReference>
<proteinExistence type="predicted"/>
<dbReference type="STRING" id="1166340.SAMN05192583_0500"/>
<evidence type="ECO:0008006" key="4">
    <source>
        <dbReference type="Google" id="ProtNLM"/>
    </source>
</evidence>
<accession>A0A1H7Z0X7</accession>
<dbReference type="Gene3D" id="1.25.40.10">
    <property type="entry name" value="Tetratricopeptide repeat domain"/>
    <property type="match status" value="1"/>
</dbReference>
<gene>
    <name evidence="2" type="ORF">SAMN05192583_0500</name>
</gene>
<dbReference type="Proteomes" id="UP000199206">
    <property type="component" value="Unassembled WGS sequence"/>
</dbReference>
<evidence type="ECO:0000313" key="2">
    <source>
        <dbReference type="EMBL" id="SEM52202.1"/>
    </source>
</evidence>
<reference evidence="3" key="1">
    <citation type="submission" date="2016-10" db="EMBL/GenBank/DDBJ databases">
        <authorList>
            <person name="Varghese N."/>
            <person name="Submissions S."/>
        </authorList>
    </citation>
    <scope>NUCLEOTIDE SEQUENCE [LARGE SCALE GENOMIC DNA]</scope>
    <source>
        <strain evidence="3">S6-262</strain>
    </source>
</reference>
<dbReference type="EMBL" id="FOCF01000001">
    <property type="protein sequence ID" value="SEM52202.1"/>
    <property type="molecule type" value="Genomic_DNA"/>
</dbReference>
<protein>
    <recommendedName>
        <fullName evidence="4">Tetratricopeptide repeat-containing protein</fullName>
    </recommendedName>
</protein>
<dbReference type="AlphaFoldDB" id="A0A1H7Z0X7"/>
<feature type="signal peptide" evidence="1">
    <location>
        <begin position="1"/>
        <end position="27"/>
    </location>
</feature>
<dbReference type="SUPFAM" id="SSF48452">
    <property type="entry name" value="TPR-like"/>
    <property type="match status" value="1"/>
</dbReference>
<name>A0A1H7Z0X7_9SPHN</name>
<evidence type="ECO:0000256" key="1">
    <source>
        <dbReference type="SAM" id="SignalP"/>
    </source>
</evidence>
<evidence type="ECO:0000313" key="3">
    <source>
        <dbReference type="Proteomes" id="UP000199206"/>
    </source>
</evidence>